<dbReference type="InterPro" id="IPR029499">
    <property type="entry name" value="PduO-typ"/>
</dbReference>
<evidence type="ECO:0000256" key="8">
    <source>
        <dbReference type="ARBA" id="ARBA00022840"/>
    </source>
</evidence>
<keyword evidence="6 14" id="KW-0808">Transferase</keyword>
<reference evidence="16 17" key="1">
    <citation type="journal article" date="2024" name="Int. J. Syst. Evol. Microbiol.">
        <title>Clostridium omnivorum sp. nov., isolated from anoxic soil under the treatment of reductive soil disinfestation.</title>
        <authorList>
            <person name="Ueki A."/>
            <person name="Tonouchi A."/>
            <person name="Kaku N."/>
            <person name="Honma S."/>
            <person name="Ueki K."/>
        </authorList>
    </citation>
    <scope>NUCLEOTIDE SEQUENCE [LARGE SCALE GENOMIC DNA]</scope>
    <source>
        <strain evidence="16 17">E14</strain>
    </source>
</reference>
<evidence type="ECO:0000256" key="12">
    <source>
        <dbReference type="ARBA" id="ARBA00048555"/>
    </source>
</evidence>
<evidence type="ECO:0000256" key="6">
    <source>
        <dbReference type="ARBA" id="ARBA00022679"/>
    </source>
</evidence>
<dbReference type="SUPFAM" id="SSF89028">
    <property type="entry name" value="Cobalamin adenosyltransferase-like"/>
    <property type="match status" value="1"/>
</dbReference>
<evidence type="ECO:0000256" key="9">
    <source>
        <dbReference type="ARBA" id="ARBA00031529"/>
    </source>
</evidence>
<dbReference type="PANTHER" id="PTHR12213">
    <property type="entry name" value="CORRINOID ADENOSYLTRANSFERASE"/>
    <property type="match status" value="1"/>
</dbReference>
<evidence type="ECO:0000256" key="3">
    <source>
        <dbReference type="ARBA" id="ARBA00012454"/>
    </source>
</evidence>
<dbReference type="RefSeq" id="WP_264849946.1">
    <property type="nucleotide sequence ID" value="NZ_BRXR01000001.1"/>
</dbReference>
<evidence type="ECO:0000259" key="15">
    <source>
        <dbReference type="Pfam" id="PF01923"/>
    </source>
</evidence>
<dbReference type="EMBL" id="BRXR01000001">
    <property type="protein sequence ID" value="GLC30668.1"/>
    <property type="molecule type" value="Genomic_DNA"/>
</dbReference>
<dbReference type="Pfam" id="PF01923">
    <property type="entry name" value="Cob_adeno_trans"/>
    <property type="match status" value="1"/>
</dbReference>
<dbReference type="InterPro" id="IPR036451">
    <property type="entry name" value="CblAdoTrfase-like_sf"/>
</dbReference>
<comment type="pathway">
    <text evidence="1 14">Cofactor biosynthesis; adenosylcobalamin biosynthesis; adenosylcobalamin from cob(II)yrinate a,c-diamide: step 2/7.</text>
</comment>
<dbReference type="InterPro" id="IPR016030">
    <property type="entry name" value="CblAdoTrfase-like"/>
</dbReference>
<evidence type="ECO:0000256" key="2">
    <source>
        <dbReference type="ARBA" id="ARBA00007487"/>
    </source>
</evidence>
<dbReference type="EC" id="2.5.1.17" evidence="3 14"/>
<gene>
    <name evidence="16" type="primary">yvqK</name>
    <name evidence="16" type="ORF">bsdE14_20780</name>
</gene>
<sequence>MDKIYTKTGDKGTTSNLLGKTLSKADEDINLNGGVDEINSYVGYLRSKIGKVGYKEEDLKYIDGVLREIQYHLYLIGVEISTEFSEEHITSDEVKFLEANIDKFTDSTEQMKSFIYYSGSEACTLAHVIRTTTRRIERDFVRTFHGRQYPVCYQYINRLSDFFFSLARYFNGLENIPDEPITIR</sequence>
<comment type="similarity">
    <text evidence="2 14">Belongs to the Cob(I)alamin adenosyltransferase family.</text>
</comment>
<feature type="domain" description="Cobalamin adenosyltransferase-like" evidence="15">
    <location>
        <begin position="4"/>
        <end position="169"/>
    </location>
</feature>
<keyword evidence="5 14" id="KW-0169">Cobalamin biosynthesis</keyword>
<accession>A0ABQ5N611</accession>
<keyword evidence="7 14" id="KW-0547">Nucleotide-binding</keyword>
<evidence type="ECO:0000256" key="13">
    <source>
        <dbReference type="ARBA" id="ARBA00048692"/>
    </source>
</evidence>
<evidence type="ECO:0000256" key="5">
    <source>
        <dbReference type="ARBA" id="ARBA00022573"/>
    </source>
</evidence>
<proteinExistence type="inferred from homology"/>
<evidence type="ECO:0000313" key="17">
    <source>
        <dbReference type="Proteomes" id="UP001208567"/>
    </source>
</evidence>
<protein>
    <recommendedName>
        <fullName evidence="4 14">Corrinoid adenosyltransferase</fullName>
        <ecNumber evidence="3 14">2.5.1.17</ecNumber>
    </recommendedName>
    <alternativeName>
        <fullName evidence="9 14">Cob(II)alamin adenosyltransferase</fullName>
    </alternativeName>
    <alternativeName>
        <fullName evidence="11 14">Cob(II)yrinic acid a,c-diamide adenosyltransferase</fullName>
    </alternativeName>
    <alternativeName>
        <fullName evidence="10 14">Cobinamide/cobalamin adenosyltransferase</fullName>
    </alternativeName>
</protein>
<evidence type="ECO:0000256" key="11">
    <source>
        <dbReference type="ARBA" id="ARBA00033354"/>
    </source>
</evidence>
<evidence type="ECO:0000313" key="16">
    <source>
        <dbReference type="EMBL" id="GLC30668.1"/>
    </source>
</evidence>
<comment type="catalytic activity">
    <reaction evidence="12 14">
        <text>2 cob(II)yrinate a,c diamide + reduced [electron-transfer flavoprotein] + 2 ATP = 2 adenosylcob(III)yrinate a,c-diamide + 2 triphosphate + oxidized [electron-transfer flavoprotein] + 3 H(+)</text>
        <dbReference type="Rhea" id="RHEA:11528"/>
        <dbReference type="Rhea" id="RHEA-COMP:10685"/>
        <dbReference type="Rhea" id="RHEA-COMP:10686"/>
        <dbReference type="ChEBI" id="CHEBI:15378"/>
        <dbReference type="ChEBI" id="CHEBI:18036"/>
        <dbReference type="ChEBI" id="CHEBI:30616"/>
        <dbReference type="ChEBI" id="CHEBI:57692"/>
        <dbReference type="ChEBI" id="CHEBI:58307"/>
        <dbReference type="ChEBI" id="CHEBI:58503"/>
        <dbReference type="ChEBI" id="CHEBI:58537"/>
        <dbReference type="EC" id="2.5.1.17"/>
    </reaction>
</comment>
<dbReference type="Proteomes" id="UP001208567">
    <property type="component" value="Unassembled WGS sequence"/>
</dbReference>
<comment type="caution">
    <text evidence="16">The sequence shown here is derived from an EMBL/GenBank/DDBJ whole genome shotgun (WGS) entry which is preliminary data.</text>
</comment>
<evidence type="ECO:0000256" key="10">
    <source>
        <dbReference type="ARBA" id="ARBA00033334"/>
    </source>
</evidence>
<evidence type="ECO:0000256" key="1">
    <source>
        <dbReference type="ARBA" id="ARBA00005121"/>
    </source>
</evidence>
<name>A0ABQ5N611_9CLOT</name>
<keyword evidence="8 14" id="KW-0067">ATP-binding</keyword>
<dbReference type="NCBIfam" id="TIGR00636">
    <property type="entry name" value="PduO_Nterm"/>
    <property type="match status" value="1"/>
</dbReference>
<keyword evidence="17" id="KW-1185">Reference proteome</keyword>
<evidence type="ECO:0000256" key="7">
    <source>
        <dbReference type="ARBA" id="ARBA00022741"/>
    </source>
</evidence>
<comment type="catalytic activity">
    <reaction evidence="13 14">
        <text>2 cob(II)alamin + reduced [electron-transfer flavoprotein] + 2 ATP = 2 adenosylcob(III)alamin + 2 triphosphate + oxidized [electron-transfer flavoprotein] + 3 H(+)</text>
        <dbReference type="Rhea" id="RHEA:28671"/>
        <dbReference type="Rhea" id="RHEA-COMP:10685"/>
        <dbReference type="Rhea" id="RHEA-COMP:10686"/>
        <dbReference type="ChEBI" id="CHEBI:15378"/>
        <dbReference type="ChEBI" id="CHEBI:16304"/>
        <dbReference type="ChEBI" id="CHEBI:18036"/>
        <dbReference type="ChEBI" id="CHEBI:18408"/>
        <dbReference type="ChEBI" id="CHEBI:30616"/>
        <dbReference type="ChEBI" id="CHEBI:57692"/>
        <dbReference type="ChEBI" id="CHEBI:58307"/>
        <dbReference type="EC" id="2.5.1.17"/>
    </reaction>
</comment>
<evidence type="ECO:0000256" key="4">
    <source>
        <dbReference type="ARBA" id="ARBA00020963"/>
    </source>
</evidence>
<organism evidence="16 17">
    <name type="scientific">Clostridium omnivorum</name>
    <dbReference type="NCBI Taxonomy" id="1604902"/>
    <lineage>
        <taxon>Bacteria</taxon>
        <taxon>Bacillati</taxon>
        <taxon>Bacillota</taxon>
        <taxon>Clostridia</taxon>
        <taxon>Eubacteriales</taxon>
        <taxon>Clostridiaceae</taxon>
        <taxon>Clostridium</taxon>
    </lineage>
</organism>
<dbReference type="PANTHER" id="PTHR12213:SF0">
    <property type="entry name" value="CORRINOID ADENOSYLTRANSFERASE MMAB"/>
    <property type="match status" value="1"/>
</dbReference>
<dbReference type="Gene3D" id="1.20.1200.10">
    <property type="entry name" value="Cobalamin adenosyltransferase-like"/>
    <property type="match status" value="1"/>
</dbReference>
<evidence type="ECO:0000256" key="14">
    <source>
        <dbReference type="RuleBase" id="RU366026"/>
    </source>
</evidence>